<accession>A0A495IHK6</accession>
<evidence type="ECO:0000259" key="2">
    <source>
        <dbReference type="Pfam" id="PF25837"/>
    </source>
</evidence>
<evidence type="ECO:0000259" key="3">
    <source>
        <dbReference type="Pfam" id="PF25838"/>
    </source>
</evidence>
<dbReference type="AlphaFoldDB" id="A0A495IHK6"/>
<dbReference type="InterPro" id="IPR058787">
    <property type="entry name" value="ApnL_M"/>
</dbReference>
<evidence type="ECO:0000256" key="1">
    <source>
        <dbReference type="SAM" id="MobiDB-lite"/>
    </source>
</evidence>
<proteinExistence type="predicted"/>
<feature type="domain" description="D-apionate lactonase N-terminal" evidence="2">
    <location>
        <begin position="21"/>
        <end position="233"/>
    </location>
</feature>
<dbReference type="OrthoDB" id="931854at2"/>
<dbReference type="InterPro" id="IPR058788">
    <property type="entry name" value="ApnL_N"/>
</dbReference>
<evidence type="ECO:0000313" key="4">
    <source>
        <dbReference type="EMBL" id="RKR75180.1"/>
    </source>
</evidence>
<organism evidence="4 5">
    <name type="scientific">Frondihabitans australicus</name>
    <dbReference type="NCBI Taxonomy" id="386892"/>
    <lineage>
        <taxon>Bacteria</taxon>
        <taxon>Bacillati</taxon>
        <taxon>Actinomycetota</taxon>
        <taxon>Actinomycetes</taxon>
        <taxon>Micrococcales</taxon>
        <taxon>Microbacteriaceae</taxon>
        <taxon>Frondihabitans</taxon>
    </lineage>
</organism>
<gene>
    <name evidence="4" type="ORF">C8E83_2318</name>
</gene>
<sequence length="592" mass="62155">MTDTATAPAGSGPASDWRAGEERHPIESTGWSLEVIDASLDHISYRGTRILRALRVIVRDRDWRTVPAVLDALETTVDGAATVVTLRAHHDDLGARAHWTATLRLDQGRLDLSVDLGVDSDFLRNRIGIVALHPTDLASIPLAVTHPDASTTSTVFPVEISPHQPAVDIAGLAWHTGVFDVALRFEGDVFEMEDQRNWTDASYKTYSTPLGLPFPVDVGPGDAVGQSVTVTVAPGGAADPAPVASEHGIVADAARVPSVTVGAATAPGTPGARPAWLHGAGVLVELDLRDPGWTRALARARRDAGSSPLDVRLIAVDPSQLDHAVAALCGVPVARLAVFDAARHITTAPLWERLRDLATREPVLGLLVGGTRGHFTELNRTHAELPRDVGGVTFSITPQMHDLSTDQVVESLVEQRRVALQASRIADGRPVHVGPVTLRARFNAVATSPWAAGPADVDAFGYGAEHVWNSTDPRQGSDEYATWLLASFVALSTGAVESVALAEAWGPRGFGSVDGVPAPAASVLAWLVEVQGAPVVALDAAALPDGVFALAARLASGTVLLVANTSQAPVSFSLLGAPVSLAPFARARLLLP</sequence>
<comment type="caution">
    <text evidence="4">The sequence shown here is derived from an EMBL/GenBank/DDBJ whole genome shotgun (WGS) entry which is preliminary data.</text>
</comment>
<dbReference type="RefSeq" id="WP_147430160.1">
    <property type="nucleotide sequence ID" value="NZ_RBKS01000001.1"/>
</dbReference>
<keyword evidence="5" id="KW-1185">Reference proteome</keyword>
<reference evidence="4 5" key="1">
    <citation type="submission" date="2018-10" db="EMBL/GenBank/DDBJ databases">
        <title>Sequencing the genomes of 1000 actinobacteria strains.</title>
        <authorList>
            <person name="Klenk H.-P."/>
        </authorList>
    </citation>
    <scope>NUCLEOTIDE SEQUENCE [LARGE SCALE GENOMIC DNA]</scope>
    <source>
        <strain evidence="4 5">DSM 17894</strain>
    </source>
</reference>
<dbReference type="EMBL" id="RBKS01000001">
    <property type="protein sequence ID" value="RKR75180.1"/>
    <property type="molecule type" value="Genomic_DNA"/>
</dbReference>
<feature type="domain" description="D-apionate lactonase TIM barrel" evidence="3">
    <location>
        <begin position="282"/>
        <end position="532"/>
    </location>
</feature>
<feature type="region of interest" description="Disordered" evidence="1">
    <location>
        <begin position="1"/>
        <end position="23"/>
    </location>
</feature>
<evidence type="ECO:0000313" key="5">
    <source>
        <dbReference type="Proteomes" id="UP000280008"/>
    </source>
</evidence>
<dbReference type="Pfam" id="PF25838">
    <property type="entry name" value="Apionate_lact_M"/>
    <property type="match status" value="1"/>
</dbReference>
<protein>
    <submittedName>
        <fullName evidence="4">Uncharacterized protein</fullName>
    </submittedName>
</protein>
<dbReference type="Pfam" id="PF25837">
    <property type="entry name" value="Apionate_lact_N"/>
    <property type="match status" value="1"/>
</dbReference>
<name>A0A495IHK6_9MICO</name>
<dbReference type="Proteomes" id="UP000280008">
    <property type="component" value="Unassembled WGS sequence"/>
</dbReference>